<keyword evidence="8 11" id="KW-0472">Membrane</keyword>
<protein>
    <submittedName>
        <fullName evidence="14">G-protein coupled receptor Mth2</fullName>
    </submittedName>
</protein>
<feature type="transmembrane region" description="Helical" evidence="11">
    <location>
        <begin position="327"/>
        <end position="348"/>
    </location>
</feature>
<proteinExistence type="inferred from homology"/>
<evidence type="ECO:0000256" key="8">
    <source>
        <dbReference type="ARBA" id="ARBA00023136"/>
    </source>
</evidence>
<evidence type="ECO:0000313" key="14">
    <source>
        <dbReference type="EMBL" id="KAJ6639546.1"/>
    </source>
</evidence>
<dbReference type="GO" id="GO:0005886">
    <property type="term" value="C:plasma membrane"/>
    <property type="evidence" value="ECO:0007669"/>
    <property type="project" value="UniProtKB-SubCell"/>
</dbReference>
<evidence type="ECO:0000256" key="1">
    <source>
        <dbReference type="ARBA" id="ARBA00004651"/>
    </source>
</evidence>
<dbReference type="SUPFAM" id="SSF63877">
    <property type="entry name" value="Methuselah ectodomain"/>
    <property type="match status" value="1"/>
</dbReference>
<evidence type="ECO:0000256" key="12">
    <source>
        <dbReference type="SAM" id="SignalP"/>
    </source>
</evidence>
<keyword evidence="9 14" id="KW-0675">Receptor</keyword>
<keyword evidence="7" id="KW-0297">G-protein coupled receptor</keyword>
<feature type="transmembrane region" description="Helical" evidence="11">
    <location>
        <begin position="161"/>
        <end position="179"/>
    </location>
</feature>
<keyword evidence="4 11" id="KW-0812">Transmembrane</keyword>
<feature type="domain" description="G-protein coupled receptors family 2 profile 2" evidence="13">
    <location>
        <begin position="123"/>
        <end position="379"/>
    </location>
</feature>
<name>A0A9Q0MWY3_9DIPT</name>
<evidence type="ECO:0000259" key="13">
    <source>
        <dbReference type="PROSITE" id="PS50261"/>
    </source>
</evidence>
<reference evidence="14" key="1">
    <citation type="submission" date="2022-07" db="EMBL/GenBank/DDBJ databases">
        <authorList>
            <person name="Trinca V."/>
            <person name="Uliana J.V.C."/>
            <person name="Torres T.T."/>
            <person name="Ward R.J."/>
            <person name="Monesi N."/>
        </authorList>
    </citation>
    <scope>NUCLEOTIDE SEQUENCE</scope>
    <source>
        <strain evidence="14">HSMRA1968</strain>
        <tissue evidence="14">Whole embryos</tissue>
    </source>
</reference>
<dbReference type="Pfam" id="PF00002">
    <property type="entry name" value="7tm_2"/>
    <property type="match status" value="1"/>
</dbReference>
<dbReference type="InterPro" id="IPR052808">
    <property type="entry name" value="GPCR_Mth-like"/>
</dbReference>
<comment type="similarity">
    <text evidence="2">Belongs to the G-protein coupled receptor 2 family. Mth subfamily.</text>
</comment>
<feature type="chain" id="PRO_5040448718" evidence="12">
    <location>
        <begin position="25"/>
        <end position="418"/>
    </location>
</feature>
<evidence type="ECO:0000256" key="10">
    <source>
        <dbReference type="ARBA" id="ARBA00023224"/>
    </source>
</evidence>
<keyword evidence="3" id="KW-1003">Cell membrane</keyword>
<dbReference type="Gene3D" id="2.170.180.11">
    <property type="entry name" value="Methuselah ectodomain, domain 2"/>
    <property type="match status" value="1"/>
</dbReference>
<dbReference type="GO" id="GO:0007166">
    <property type="term" value="P:cell surface receptor signaling pathway"/>
    <property type="evidence" value="ECO:0007669"/>
    <property type="project" value="InterPro"/>
</dbReference>
<organism evidence="14 15">
    <name type="scientific">Pseudolycoriella hygida</name>
    <dbReference type="NCBI Taxonomy" id="35572"/>
    <lineage>
        <taxon>Eukaryota</taxon>
        <taxon>Metazoa</taxon>
        <taxon>Ecdysozoa</taxon>
        <taxon>Arthropoda</taxon>
        <taxon>Hexapoda</taxon>
        <taxon>Insecta</taxon>
        <taxon>Pterygota</taxon>
        <taxon>Neoptera</taxon>
        <taxon>Endopterygota</taxon>
        <taxon>Diptera</taxon>
        <taxon>Nematocera</taxon>
        <taxon>Sciaroidea</taxon>
        <taxon>Sciaridae</taxon>
        <taxon>Pseudolycoriella</taxon>
    </lineage>
</organism>
<keyword evidence="15" id="KW-1185">Reference proteome</keyword>
<evidence type="ECO:0000256" key="3">
    <source>
        <dbReference type="ARBA" id="ARBA00022475"/>
    </source>
</evidence>
<evidence type="ECO:0000313" key="15">
    <source>
        <dbReference type="Proteomes" id="UP001151699"/>
    </source>
</evidence>
<evidence type="ECO:0000256" key="7">
    <source>
        <dbReference type="ARBA" id="ARBA00023040"/>
    </source>
</evidence>
<dbReference type="InterPro" id="IPR000832">
    <property type="entry name" value="GPCR_2_secretin-like"/>
</dbReference>
<dbReference type="EMBL" id="WJQU01000003">
    <property type="protein sequence ID" value="KAJ6639546.1"/>
    <property type="molecule type" value="Genomic_DNA"/>
</dbReference>
<feature type="transmembrane region" description="Helical" evidence="11">
    <location>
        <begin position="283"/>
        <end position="306"/>
    </location>
</feature>
<dbReference type="GO" id="GO:0004930">
    <property type="term" value="F:G protein-coupled receptor activity"/>
    <property type="evidence" value="ECO:0007669"/>
    <property type="project" value="UniProtKB-KW"/>
</dbReference>
<feature type="transmembrane region" description="Helical" evidence="11">
    <location>
        <begin position="199"/>
        <end position="219"/>
    </location>
</feature>
<dbReference type="OrthoDB" id="6082634at2759"/>
<evidence type="ECO:0000256" key="9">
    <source>
        <dbReference type="ARBA" id="ARBA00023170"/>
    </source>
</evidence>
<dbReference type="AlphaFoldDB" id="A0A9Q0MWY3"/>
<dbReference type="InterPro" id="IPR017981">
    <property type="entry name" value="GPCR_2-like_7TM"/>
</dbReference>
<dbReference type="CDD" id="cd15039">
    <property type="entry name" value="7tmB3_Methuselah-like"/>
    <property type="match status" value="1"/>
</dbReference>
<dbReference type="InterPro" id="IPR036272">
    <property type="entry name" value="Methuselah_N_sf"/>
</dbReference>
<keyword evidence="10" id="KW-0807">Transducer</keyword>
<evidence type="ECO:0000256" key="11">
    <source>
        <dbReference type="SAM" id="Phobius"/>
    </source>
</evidence>
<evidence type="ECO:0000256" key="5">
    <source>
        <dbReference type="ARBA" id="ARBA00022729"/>
    </source>
</evidence>
<dbReference type="InterPro" id="IPR023311">
    <property type="entry name" value="Methusela_ecto_dom_2"/>
</dbReference>
<comment type="caution">
    <text evidence="14">The sequence shown here is derived from an EMBL/GenBank/DDBJ whole genome shotgun (WGS) entry which is preliminary data.</text>
</comment>
<evidence type="ECO:0000256" key="4">
    <source>
        <dbReference type="ARBA" id="ARBA00022692"/>
    </source>
</evidence>
<feature type="signal peptide" evidence="12">
    <location>
        <begin position="1"/>
        <end position="24"/>
    </location>
</feature>
<dbReference type="Proteomes" id="UP001151699">
    <property type="component" value="Chromosome X"/>
</dbReference>
<keyword evidence="6 11" id="KW-1133">Transmembrane helix</keyword>
<dbReference type="PANTHER" id="PTHR46953:SF1">
    <property type="entry name" value="G-PROTEIN COUPLED RECEPTOR MTH-LIKE 1-RELATED"/>
    <property type="match status" value="1"/>
</dbReference>
<comment type="subcellular location">
    <subcellularLocation>
        <location evidence="1">Cell membrane</location>
        <topology evidence="1">Multi-pass membrane protein</topology>
    </subcellularLocation>
</comment>
<dbReference type="PANTHER" id="PTHR46953">
    <property type="entry name" value="G-PROTEIN COUPLED RECEPTOR MTH-LIKE 1-RELATED"/>
    <property type="match status" value="1"/>
</dbReference>
<gene>
    <name evidence="14" type="primary">mth2_2</name>
    <name evidence="14" type="ORF">Bhyg_12292</name>
</gene>
<dbReference type="PROSITE" id="PS50261">
    <property type="entry name" value="G_PROTEIN_RECEP_F2_4"/>
    <property type="match status" value="1"/>
</dbReference>
<feature type="transmembrane region" description="Helical" evidence="11">
    <location>
        <begin position="125"/>
        <end position="149"/>
    </location>
</feature>
<accession>A0A9Q0MWY3</accession>
<evidence type="ECO:0000256" key="2">
    <source>
        <dbReference type="ARBA" id="ARBA00008979"/>
    </source>
</evidence>
<feature type="transmembrane region" description="Helical" evidence="11">
    <location>
        <begin position="240"/>
        <end position="263"/>
    </location>
</feature>
<dbReference type="Gene3D" id="1.20.1070.10">
    <property type="entry name" value="Rhodopsin 7-helix transmembrane proteins"/>
    <property type="match status" value="1"/>
</dbReference>
<sequence>MKKKMWFQFVILLTIVGQFIGAISHPPPCCGYENIMRDRFCDHNGVMSGSILLECENGKYLLDPAEGPTDNFTVLENGELEIISSRKSTIPVDEYCITNFVSAGGNETRRVAVVCFGDHASQASIMFMIKGTLALTSVFFLLLTLYVYWIIPDLRETQDKVTCVTLICLMTFMLVLGIIQIAEPEKMLKTIVCQPFAYIVYYFSIAYFTWLNLIMLNVWKNSVIPRWSITEKNWYRLNHLYGWFVPTALTISVYVTSLVEGGYDPRFGDRSCWFGEKQETWAFLYVPISIMLVINIILFAASAYGIHSHGSDVSPDRRRALIYKFTLYFKLFILAGFTWIFEVLSHHFQSDFGLSYWFITDILNALHGVLIFCVLVLWRRRVRKELANRRLFCFKAPASWAEHRDPEEEQLNDGIVTK</sequence>
<keyword evidence="5 12" id="KW-0732">Signal</keyword>
<evidence type="ECO:0000256" key="6">
    <source>
        <dbReference type="ARBA" id="ARBA00022989"/>
    </source>
</evidence>
<feature type="transmembrane region" description="Helical" evidence="11">
    <location>
        <begin position="354"/>
        <end position="378"/>
    </location>
</feature>